<dbReference type="GO" id="GO:0006508">
    <property type="term" value="P:proteolysis"/>
    <property type="evidence" value="ECO:0007669"/>
    <property type="project" value="InterPro"/>
</dbReference>
<dbReference type="EMBL" id="UINC01020316">
    <property type="protein sequence ID" value="SVA85429.1"/>
    <property type="molecule type" value="Genomic_DNA"/>
</dbReference>
<name>A0A381Z8B4_9ZZZZ</name>
<dbReference type="Gene3D" id="3.60.60.10">
    <property type="entry name" value="Penicillin V Acylase, Chain A"/>
    <property type="match status" value="1"/>
</dbReference>
<evidence type="ECO:0008006" key="2">
    <source>
        <dbReference type="Google" id="ProtNLM"/>
    </source>
</evidence>
<gene>
    <name evidence="1" type="ORF">METZ01_LOCUS138283</name>
</gene>
<dbReference type="InterPro" id="IPR005322">
    <property type="entry name" value="Peptidase_C69"/>
</dbReference>
<dbReference type="PANTHER" id="PTHR12994:SF17">
    <property type="entry name" value="LD30995P"/>
    <property type="match status" value="1"/>
</dbReference>
<dbReference type="GO" id="GO:0070004">
    <property type="term" value="F:cysteine-type exopeptidase activity"/>
    <property type="evidence" value="ECO:0007669"/>
    <property type="project" value="InterPro"/>
</dbReference>
<organism evidence="1">
    <name type="scientific">marine metagenome</name>
    <dbReference type="NCBI Taxonomy" id="408172"/>
    <lineage>
        <taxon>unclassified sequences</taxon>
        <taxon>metagenomes</taxon>
        <taxon>ecological metagenomes</taxon>
    </lineage>
</organism>
<protein>
    <recommendedName>
        <fullName evidence="2">Dipeptidase</fullName>
    </recommendedName>
</protein>
<reference evidence="1" key="1">
    <citation type="submission" date="2018-05" db="EMBL/GenBank/DDBJ databases">
        <authorList>
            <person name="Lanie J.A."/>
            <person name="Ng W.-L."/>
            <person name="Kazmierczak K.M."/>
            <person name="Andrzejewski T.M."/>
            <person name="Davidsen T.M."/>
            <person name="Wayne K.J."/>
            <person name="Tettelin H."/>
            <person name="Glass J.I."/>
            <person name="Rusch D."/>
            <person name="Podicherti R."/>
            <person name="Tsui H.-C.T."/>
            <person name="Winkler M.E."/>
        </authorList>
    </citation>
    <scope>NUCLEOTIDE SEQUENCE</scope>
</reference>
<dbReference type="GO" id="GO:0016805">
    <property type="term" value="F:dipeptidase activity"/>
    <property type="evidence" value="ECO:0007669"/>
    <property type="project" value="InterPro"/>
</dbReference>
<dbReference type="PANTHER" id="PTHR12994">
    <property type="entry name" value="SECERNIN"/>
    <property type="match status" value="1"/>
</dbReference>
<evidence type="ECO:0000313" key="1">
    <source>
        <dbReference type="EMBL" id="SVA85429.1"/>
    </source>
</evidence>
<sequence length="438" mass="48800">MLKGCDTVVALSNATTDNQVIFGKNSDRPAIECQPLVLRDRKSHFLGSMTNCQFIQLPEVRTTYRHIGSTPYWCWGDEHGFNEHQVVIGNEGLKSKYEFDSPKLIGMELVRLGLERASTAAEAVEVMTTLITKYGQGEFSNKANVRTYDNGYIIADPHEAYILETAGHEWATKRIDSVAGISNVYSIEDDWDCLSPTALEQAIANNWWRGKAEQLNFSEAYSHQVDRSVGSGAVRRRRSCTLLNQYLGNIDISTIIAVLSDHGGDDTDRTSFDTVLRQGGICVHHNQDGTGGNTAASLVAHLCADNSRLPVYWSSLYSPCLGVFLPMFIEGELPSVLAIGSKKPSEESPWWLFRQLSLKSYSDAIESTSVVREQWVTFQKCLFDSAYEMAKAGKELIDDQRQAEAKQLLTEYMTKNVALMLKIVRGILVNTRTSTVKG</sequence>
<proteinExistence type="predicted"/>
<dbReference type="AlphaFoldDB" id="A0A381Z8B4"/>
<dbReference type="Pfam" id="PF03577">
    <property type="entry name" value="Peptidase_C69"/>
    <property type="match status" value="1"/>
</dbReference>
<accession>A0A381Z8B4</accession>